<evidence type="ECO:0000259" key="1">
    <source>
        <dbReference type="Pfam" id="PF13175"/>
    </source>
</evidence>
<reference evidence="2" key="1">
    <citation type="journal article" date="2014" name="Front. Microbiol.">
        <title>High frequency of phylogenetically diverse reductive dehalogenase-homologous genes in deep subseafloor sedimentary metagenomes.</title>
        <authorList>
            <person name="Kawai M."/>
            <person name="Futagami T."/>
            <person name="Toyoda A."/>
            <person name="Takaki Y."/>
            <person name="Nishi S."/>
            <person name="Hori S."/>
            <person name="Arai W."/>
            <person name="Tsubouchi T."/>
            <person name="Morono Y."/>
            <person name="Uchiyama I."/>
            <person name="Ito T."/>
            <person name="Fujiyama A."/>
            <person name="Inagaki F."/>
            <person name="Takami H."/>
        </authorList>
    </citation>
    <scope>NUCLEOTIDE SEQUENCE</scope>
    <source>
        <strain evidence="2">Expedition CK06-06</strain>
    </source>
</reference>
<name>X1DF56_9ZZZZ</name>
<dbReference type="Gene3D" id="3.40.50.300">
    <property type="entry name" value="P-loop containing nucleotide triphosphate hydrolases"/>
    <property type="match status" value="1"/>
</dbReference>
<dbReference type="EMBL" id="BARU01001538">
    <property type="protein sequence ID" value="GAH18837.1"/>
    <property type="molecule type" value="Genomic_DNA"/>
</dbReference>
<feature type="non-terminal residue" evidence="2">
    <location>
        <position position="112"/>
    </location>
</feature>
<organism evidence="2">
    <name type="scientific">marine sediment metagenome</name>
    <dbReference type="NCBI Taxonomy" id="412755"/>
    <lineage>
        <taxon>unclassified sequences</taxon>
        <taxon>metagenomes</taxon>
        <taxon>ecological metagenomes</taxon>
    </lineage>
</organism>
<gene>
    <name evidence="2" type="ORF">S03H2_03992</name>
</gene>
<feature type="domain" description="Endonuclease GajA/Old nuclease/RecF-like AAA" evidence="1">
    <location>
        <begin position="7"/>
        <end position="86"/>
    </location>
</feature>
<evidence type="ECO:0000313" key="2">
    <source>
        <dbReference type="EMBL" id="GAH18837.1"/>
    </source>
</evidence>
<protein>
    <recommendedName>
        <fullName evidence="1">Endonuclease GajA/Old nuclease/RecF-like AAA domain-containing protein</fullName>
    </recommendedName>
</protein>
<accession>X1DF56</accession>
<dbReference type="Pfam" id="PF13175">
    <property type="entry name" value="AAA_15"/>
    <property type="match status" value="1"/>
</dbReference>
<sequence length="112" mass="13022">MPNPHFENIEISNYRLCKDCQFKPDQRLNGFIGPNGSGKTTILRGIHLLKQLVSEERYFSRRSSESEKIEPTKIKASINIDGKKVIHTTNLIINTDENNNDEIIDSKQRWYM</sequence>
<dbReference type="InterPro" id="IPR041685">
    <property type="entry name" value="AAA_GajA/Old/RecF-like"/>
</dbReference>
<dbReference type="InterPro" id="IPR027417">
    <property type="entry name" value="P-loop_NTPase"/>
</dbReference>
<dbReference type="AlphaFoldDB" id="X1DF56"/>
<proteinExistence type="predicted"/>
<dbReference type="SUPFAM" id="SSF52540">
    <property type="entry name" value="P-loop containing nucleoside triphosphate hydrolases"/>
    <property type="match status" value="1"/>
</dbReference>
<comment type="caution">
    <text evidence="2">The sequence shown here is derived from an EMBL/GenBank/DDBJ whole genome shotgun (WGS) entry which is preliminary data.</text>
</comment>